<dbReference type="Proteomes" id="UP001299596">
    <property type="component" value="Unassembled WGS sequence"/>
</dbReference>
<protein>
    <submittedName>
        <fullName evidence="1">Uncharacterized protein</fullName>
    </submittedName>
</protein>
<dbReference type="EMBL" id="JAYJJR010000008">
    <property type="protein sequence ID" value="MEB3022059.1"/>
    <property type="molecule type" value="Genomic_DNA"/>
</dbReference>
<name>A0ABU5XIW1_9MYCO</name>
<dbReference type="RefSeq" id="WP_225405352.1">
    <property type="nucleotide sequence ID" value="NZ_JAYJJR010000008.1"/>
</dbReference>
<reference evidence="1 2" key="1">
    <citation type="submission" date="2023-12" db="EMBL/GenBank/DDBJ databases">
        <title>Description of new species of Mycobacterium terrae complex isolated from sewage at the Sao Paulo Zoological Park Foundation in Brazil.</title>
        <authorList>
            <person name="Romagnoli C.L."/>
            <person name="Conceicao E.C."/>
            <person name="Machado E."/>
            <person name="Barreto L.B.P.F."/>
            <person name="Sharma A."/>
            <person name="Silva N.M."/>
            <person name="Marques L.E."/>
            <person name="Juliana M.A."/>
            <person name="Lourenco M.C.S."/>
            <person name="Digiampietri L.A."/>
            <person name="Suffys P.N."/>
            <person name="Viana-Niero C."/>
        </authorList>
    </citation>
    <scope>NUCLEOTIDE SEQUENCE [LARGE SCALE GENOMIC DNA]</scope>
    <source>
        <strain evidence="1 2">MYC098</strain>
    </source>
</reference>
<accession>A0ABU5XIW1</accession>
<sequence>MEEQPGYPRPDDATAPPEELVTTMDKRKIDPAALHFDDDTVVEDIDLAYEVIIVDGERLTDERADAIVADVLAKARARNR</sequence>
<keyword evidence="2" id="KW-1185">Reference proteome</keyword>
<evidence type="ECO:0000313" key="1">
    <source>
        <dbReference type="EMBL" id="MEB3022059.1"/>
    </source>
</evidence>
<comment type="caution">
    <text evidence="1">The sequence shown here is derived from an EMBL/GenBank/DDBJ whole genome shotgun (WGS) entry which is preliminary data.</text>
</comment>
<gene>
    <name evidence="1" type="ORF">K6T79_13485</name>
</gene>
<organism evidence="1 2">
    <name type="scientific">[Mycobacterium] crassicus</name>
    <dbReference type="NCBI Taxonomy" id="2872309"/>
    <lineage>
        <taxon>Bacteria</taxon>
        <taxon>Bacillati</taxon>
        <taxon>Actinomycetota</taxon>
        <taxon>Actinomycetes</taxon>
        <taxon>Mycobacteriales</taxon>
        <taxon>Mycobacteriaceae</taxon>
        <taxon>Mycolicibacter</taxon>
    </lineage>
</organism>
<evidence type="ECO:0000313" key="2">
    <source>
        <dbReference type="Proteomes" id="UP001299596"/>
    </source>
</evidence>
<proteinExistence type="predicted"/>